<dbReference type="GO" id="GO:0009055">
    <property type="term" value="F:electron transfer activity"/>
    <property type="evidence" value="ECO:0007669"/>
    <property type="project" value="InterPro"/>
</dbReference>
<dbReference type="Pfam" id="PF01012">
    <property type="entry name" value="ETF"/>
    <property type="match status" value="1"/>
</dbReference>
<dbReference type="Gene3D" id="3.40.50.620">
    <property type="entry name" value="HUPs"/>
    <property type="match status" value="1"/>
</dbReference>
<protein>
    <submittedName>
        <fullName evidence="3">Unannotated protein</fullName>
    </submittedName>
</protein>
<dbReference type="AlphaFoldDB" id="A0A6J6TRM0"/>
<sequence length="316" mass="31713">MILVHVDHDRGAVDAVSLQALTLARSLDSDVQAVIMGGAEFAPELGEYGASTVHVAEHPGLTDYAPQATARAITGLIASLLPAAVLGAGTARGNEVLAHVAAMTDLPFAADCTEITLGSPVGVTRARWGGNLLEESTVITTTLLATVFAHAIPAVPSPAAGAVSAFTPELSPADLAVVIIERAGAASAGVTLAEAKVVVSGGRGMGGPESFSLLEDLAGLLGGTVGCSRVVTSAGWRPHAEQVGQTGTKIAPDLYIACGISGATQHLAGCKNSKTLIAINTDPDAPIMQIADYAIVGDVHAVLPQVIALTRAATGA</sequence>
<evidence type="ECO:0000259" key="2">
    <source>
        <dbReference type="SMART" id="SM00893"/>
    </source>
</evidence>
<gene>
    <name evidence="3" type="ORF">UFOPK2810_00802</name>
</gene>
<dbReference type="InterPro" id="IPR014731">
    <property type="entry name" value="ETF_asu_C"/>
</dbReference>
<dbReference type="InterPro" id="IPR014730">
    <property type="entry name" value="ETF_a/b_N"/>
</dbReference>
<reference evidence="3" key="1">
    <citation type="submission" date="2020-05" db="EMBL/GenBank/DDBJ databases">
        <authorList>
            <person name="Chiriac C."/>
            <person name="Salcher M."/>
            <person name="Ghai R."/>
            <person name="Kavagutti S V."/>
        </authorList>
    </citation>
    <scope>NUCLEOTIDE SEQUENCE</scope>
</reference>
<evidence type="ECO:0000313" key="3">
    <source>
        <dbReference type="EMBL" id="CAB4750090.1"/>
    </source>
</evidence>
<comment type="similarity">
    <text evidence="1">Belongs to the ETF alpha-subunit/FixB family.</text>
</comment>
<dbReference type="GO" id="GO:0050660">
    <property type="term" value="F:flavin adenine dinucleotide binding"/>
    <property type="evidence" value="ECO:0007669"/>
    <property type="project" value="InterPro"/>
</dbReference>
<dbReference type="Pfam" id="PF00766">
    <property type="entry name" value="ETF_alpha"/>
    <property type="match status" value="1"/>
</dbReference>
<dbReference type="GO" id="GO:0033539">
    <property type="term" value="P:fatty acid beta-oxidation using acyl-CoA dehydrogenase"/>
    <property type="evidence" value="ECO:0007669"/>
    <property type="project" value="TreeGrafter"/>
</dbReference>
<dbReference type="PANTHER" id="PTHR43153">
    <property type="entry name" value="ELECTRON TRANSFER FLAVOPROTEIN ALPHA"/>
    <property type="match status" value="1"/>
</dbReference>
<dbReference type="PIRSF" id="PIRSF000089">
    <property type="entry name" value="Electra_flavoP_a"/>
    <property type="match status" value="1"/>
</dbReference>
<dbReference type="Gene3D" id="3.40.50.1220">
    <property type="entry name" value="TPP-binding domain"/>
    <property type="match status" value="1"/>
</dbReference>
<dbReference type="InterPro" id="IPR029035">
    <property type="entry name" value="DHS-like_NAD/FAD-binding_dom"/>
</dbReference>
<feature type="domain" description="Electron transfer flavoprotein alpha/beta-subunit N-terminal" evidence="2">
    <location>
        <begin position="2"/>
        <end position="179"/>
    </location>
</feature>
<dbReference type="InterPro" id="IPR001308">
    <property type="entry name" value="ETF_a/FixB"/>
</dbReference>
<dbReference type="InterPro" id="IPR014729">
    <property type="entry name" value="Rossmann-like_a/b/a_fold"/>
</dbReference>
<dbReference type="PANTHER" id="PTHR43153:SF1">
    <property type="entry name" value="ELECTRON TRANSFER FLAVOPROTEIN SUBUNIT ALPHA, MITOCHONDRIAL"/>
    <property type="match status" value="1"/>
</dbReference>
<dbReference type="SMART" id="SM00893">
    <property type="entry name" value="ETF"/>
    <property type="match status" value="1"/>
</dbReference>
<dbReference type="EMBL" id="CAEZYZ010000120">
    <property type="protein sequence ID" value="CAB4750090.1"/>
    <property type="molecule type" value="Genomic_DNA"/>
</dbReference>
<proteinExistence type="inferred from homology"/>
<dbReference type="SUPFAM" id="SSF52467">
    <property type="entry name" value="DHS-like NAD/FAD-binding domain"/>
    <property type="match status" value="1"/>
</dbReference>
<accession>A0A6J6TRM0</accession>
<name>A0A6J6TRM0_9ZZZZ</name>
<dbReference type="SUPFAM" id="SSF52402">
    <property type="entry name" value="Adenine nucleotide alpha hydrolases-like"/>
    <property type="match status" value="1"/>
</dbReference>
<evidence type="ECO:0000256" key="1">
    <source>
        <dbReference type="ARBA" id="ARBA00005817"/>
    </source>
</evidence>
<organism evidence="3">
    <name type="scientific">freshwater metagenome</name>
    <dbReference type="NCBI Taxonomy" id="449393"/>
    <lineage>
        <taxon>unclassified sequences</taxon>
        <taxon>metagenomes</taxon>
        <taxon>ecological metagenomes</taxon>
    </lineage>
</organism>